<dbReference type="EMBL" id="JAODUO010000185">
    <property type="protein sequence ID" value="KAK2186902.1"/>
    <property type="molecule type" value="Genomic_DNA"/>
</dbReference>
<dbReference type="InterPro" id="IPR040031">
    <property type="entry name" value="Codanin-1"/>
</dbReference>
<feature type="compositionally biased region" description="Basic and acidic residues" evidence="1">
    <location>
        <begin position="92"/>
        <end position="104"/>
    </location>
</feature>
<sequence>MKLGKSSSIHRMDSRADVSTPVASRMQLFSSPDVSGGHNRTAIWKQSPGAVFESPQLTDSGGRNKGRNAVKSGQQRRRSSPFTDLSHTESGSLHKPDAHRSQHRHDLSAYFSVADLEQRLKHHQQSDAKDDCSPQSYSGRRPGNKKRRSYPSGDKRKQQTVNAETPAPVFNLVDNIAFPSLADGDHPTQDRSPVNASLPKGTKVITRSRRVATTIVTPSRKTEGTNNIFLNAPTITKGSPEGAATCWGDANPAKFFSSNLEKRLIGKVAKQPDRTEKVDRQKDMGAEQLDEGSGQTLTAVADRCNGQPVSSPLGVTPVKGQIGRSVSVTEWVTADRALECCESCEISFKSLLSVLDRGTLRLLADNRNIANFSPELKEHLNRLYRNSPARPLPLTTSCLSPVGGVSFQADTDNRKNFPTDRVFHLFKKQRDLFYELIRDWQESHMTPGWNMLETQGEKIRHLVGYRTELANHIHFARLFQSQLIQEFFRDFIIAASSHVFNQHLLNTLSTRVAQLNSMQFSSVAEDGRFDEAEYLGFVAFLPYQTPDLLPDSVQEAYVSMRDHTALRTGRTIVTLPWVLEYLSMADPLAPRLSYFDQLFRRLLVVHRLASEWFQQHQSHNALLLLLILGWLFQLPVFPEALFFSCVPGKADTGFMAAGTLVNRLKFCGTPMAKVNQSLISSCCPYLGEIRVLLVDFAVGINSCSHNIRKITPVLTESPAPSAVTDLQLQQQMEENFFSNHPASLKRTVEFVADRIASNFIKRFRAHTFPAMLEAGYEWVKELVRNTDDDVFNKRTKEKLLYQLQEYSGRTADSSHHCTRQEARGYCTEKAATILHTLLPEETPTTVLKVATSIVERISGVKICAWMTTHVTHSKGGHMLRREFVTALDKQLKTLKISRNASMDHIGVAMTTPAERPKAPPGVCTERKLTHDETFEAPADVVIRFKGVLSRFMLQTEPGVDAETLCDMLQITQDVLNNRQASWHKLTELTLCLLRSDIGEIKDVTVYVCTLAEFFHALHHGRTNEEFLCVLDTLHALCVDHGLERAHAAVQHCIDSINSTQGTVTGSSTAGSSAGGIIAGGSSHLSHIYPKEIDCCTGEVTASEPDSSIAEHHCGGGTVDTDHCCKEVRIKTDHCSNEVTENESCCDRSTDNDHCCSVVSETDHRCNEVTISTVRGSIHLLHDNTSYAGSSHCHTPPGTVSVCDCGSSFTDPLTHIPVTERTLVTDPNKTVNSSKCGSEYISRLQVSDQNDTADYKNIHLPGDPGLSPHSDTEASGEGTTALLGGNDTGRIRSALSEDSVCSDACDTYEAVVHPVCT</sequence>
<feature type="compositionally biased region" description="Basic residues" evidence="1">
    <location>
        <begin position="64"/>
        <end position="79"/>
    </location>
</feature>
<feature type="domain" description="Codanin-1 C-terminal" evidence="2">
    <location>
        <begin position="673"/>
        <end position="780"/>
    </location>
</feature>
<feature type="region of interest" description="Disordered" evidence="1">
    <location>
        <begin position="119"/>
        <end position="168"/>
    </location>
</feature>
<accession>A0AAD9UEW2</accession>
<dbReference type="Proteomes" id="UP001209878">
    <property type="component" value="Unassembled WGS sequence"/>
</dbReference>
<feature type="compositionally biased region" description="Basic and acidic residues" evidence="1">
    <location>
        <begin position="271"/>
        <end position="285"/>
    </location>
</feature>
<gene>
    <name evidence="3" type="ORF">NP493_185g06058</name>
</gene>
<proteinExistence type="predicted"/>
<organism evidence="3 4">
    <name type="scientific">Ridgeia piscesae</name>
    <name type="common">Tubeworm</name>
    <dbReference type="NCBI Taxonomy" id="27915"/>
    <lineage>
        <taxon>Eukaryota</taxon>
        <taxon>Metazoa</taxon>
        <taxon>Spiralia</taxon>
        <taxon>Lophotrochozoa</taxon>
        <taxon>Annelida</taxon>
        <taxon>Polychaeta</taxon>
        <taxon>Sedentaria</taxon>
        <taxon>Canalipalpata</taxon>
        <taxon>Sabellida</taxon>
        <taxon>Siboglinidae</taxon>
        <taxon>Ridgeia</taxon>
    </lineage>
</organism>
<feature type="compositionally biased region" description="Polar residues" evidence="1">
    <location>
        <begin position="80"/>
        <end position="91"/>
    </location>
</feature>
<evidence type="ECO:0000256" key="1">
    <source>
        <dbReference type="SAM" id="MobiDB-lite"/>
    </source>
</evidence>
<feature type="compositionally biased region" description="Basic and acidic residues" evidence="1">
    <location>
        <begin position="119"/>
        <end position="132"/>
    </location>
</feature>
<name>A0AAD9UEW2_RIDPI</name>
<evidence type="ECO:0000259" key="2">
    <source>
        <dbReference type="Pfam" id="PF15296"/>
    </source>
</evidence>
<evidence type="ECO:0000313" key="3">
    <source>
        <dbReference type="EMBL" id="KAK2186902.1"/>
    </source>
</evidence>
<dbReference type="PANTHER" id="PTHR28678:SF1">
    <property type="entry name" value="CODANIN-1"/>
    <property type="match status" value="1"/>
</dbReference>
<evidence type="ECO:0000313" key="4">
    <source>
        <dbReference type="Proteomes" id="UP001209878"/>
    </source>
</evidence>
<feature type="region of interest" description="Disordered" evidence="1">
    <location>
        <begin position="271"/>
        <end position="294"/>
    </location>
</feature>
<keyword evidence="4" id="KW-1185">Reference proteome</keyword>
<comment type="caution">
    <text evidence="3">The sequence shown here is derived from an EMBL/GenBank/DDBJ whole genome shotgun (WGS) entry which is preliminary data.</text>
</comment>
<dbReference type="GO" id="GO:0006325">
    <property type="term" value="P:chromatin organization"/>
    <property type="evidence" value="ECO:0007669"/>
    <property type="project" value="TreeGrafter"/>
</dbReference>
<dbReference type="Pfam" id="PF15296">
    <property type="entry name" value="Codanin-1_C"/>
    <property type="match status" value="1"/>
</dbReference>
<protein>
    <recommendedName>
        <fullName evidence="2">Codanin-1 C-terminal domain-containing protein</fullName>
    </recommendedName>
</protein>
<reference evidence="3" key="1">
    <citation type="journal article" date="2023" name="Mol. Biol. Evol.">
        <title>Third-Generation Sequencing Reveals the Adaptive Role of the Epigenome in Three Deep-Sea Polychaetes.</title>
        <authorList>
            <person name="Perez M."/>
            <person name="Aroh O."/>
            <person name="Sun Y."/>
            <person name="Lan Y."/>
            <person name="Juniper S.K."/>
            <person name="Young C.R."/>
            <person name="Angers B."/>
            <person name="Qian P.Y."/>
        </authorList>
    </citation>
    <scope>NUCLEOTIDE SEQUENCE</scope>
    <source>
        <strain evidence="3">R07B-5</strain>
    </source>
</reference>
<feature type="region of interest" description="Disordered" evidence="1">
    <location>
        <begin position="1"/>
        <end position="104"/>
    </location>
</feature>
<dbReference type="GO" id="GO:0005634">
    <property type="term" value="C:nucleus"/>
    <property type="evidence" value="ECO:0007669"/>
    <property type="project" value="TreeGrafter"/>
</dbReference>
<dbReference type="PANTHER" id="PTHR28678">
    <property type="entry name" value="CODANIN-1"/>
    <property type="match status" value="1"/>
</dbReference>
<feature type="region of interest" description="Disordered" evidence="1">
    <location>
        <begin position="1253"/>
        <end position="1285"/>
    </location>
</feature>
<dbReference type="InterPro" id="IPR028171">
    <property type="entry name" value="Codanin-1_C"/>
</dbReference>